<protein>
    <submittedName>
        <fullName evidence="1">Uncharacterized protein</fullName>
    </submittedName>
</protein>
<keyword evidence="2" id="KW-1185">Reference proteome</keyword>
<reference evidence="1 2" key="1">
    <citation type="submission" date="2022-01" db="EMBL/GenBank/DDBJ databases">
        <authorList>
            <person name="Xiong W."/>
            <person name="Schranz E."/>
        </authorList>
    </citation>
    <scope>NUCLEOTIDE SEQUENCE [LARGE SCALE GENOMIC DNA]</scope>
</reference>
<dbReference type="EMBL" id="CAKMRJ010005412">
    <property type="protein sequence ID" value="CAH1439914.1"/>
    <property type="molecule type" value="Genomic_DNA"/>
</dbReference>
<evidence type="ECO:0000313" key="1">
    <source>
        <dbReference type="EMBL" id="CAH1439914.1"/>
    </source>
</evidence>
<sequence length="215" mass="24600">MKVSGKPSSIIAALKTQETFNLSRINSKVAVVCRLSIGSYFFYPRLHPCLLFANRYNHVVQISLYIDRSMFDVCIFQLVKRIASFDSMDSNSSDICSPKKFEDVEEKVNPQSDVSKSTCHSDSVSVQIIDFSVHFSPCKSQLERVISEEVFLIAKEEEKLSRKKKGSWLCYVGSGKKLWIYVKMKSWVDLSFIPLKKKVKVSIQSRNGVMKLFDE</sequence>
<comment type="caution">
    <text evidence="1">The sequence shown here is derived from an EMBL/GenBank/DDBJ whole genome shotgun (WGS) entry which is preliminary data.</text>
</comment>
<evidence type="ECO:0000313" key="2">
    <source>
        <dbReference type="Proteomes" id="UP001157418"/>
    </source>
</evidence>
<gene>
    <name evidence="1" type="ORF">LVIROSA_LOCUS26080</name>
</gene>
<dbReference type="AlphaFoldDB" id="A0AAU9NQF8"/>
<name>A0AAU9NQF8_9ASTR</name>
<accession>A0AAU9NQF8</accession>
<dbReference type="Proteomes" id="UP001157418">
    <property type="component" value="Unassembled WGS sequence"/>
</dbReference>
<organism evidence="1 2">
    <name type="scientific">Lactuca virosa</name>
    <dbReference type="NCBI Taxonomy" id="75947"/>
    <lineage>
        <taxon>Eukaryota</taxon>
        <taxon>Viridiplantae</taxon>
        <taxon>Streptophyta</taxon>
        <taxon>Embryophyta</taxon>
        <taxon>Tracheophyta</taxon>
        <taxon>Spermatophyta</taxon>
        <taxon>Magnoliopsida</taxon>
        <taxon>eudicotyledons</taxon>
        <taxon>Gunneridae</taxon>
        <taxon>Pentapetalae</taxon>
        <taxon>asterids</taxon>
        <taxon>campanulids</taxon>
        <taxon>Asterales</taxon>
        <taxon>Asteraceae</taxon>
        <taxon>Cichorioideae</taxon>
        <taxon>Cichorieae</taxon>
        <taxon>Lactucinae</taxon>
        <taxon>Lactuca</taxon>
    </lineage>
</organism>
<proteinExistence type="predicted"/>